<dbReference type="AlphaFoldDB" id="A0A0G2GVN5"/>
<dbReference type="CDD" id="cd02340">
    <property type="entry name" value="ZZ_NBR1_like"/>
    <property type="match status" value="1"/>
</dbReference>
<evidence type="ECO:0000259" key="5">
    <source>
        <dbReference type="PROSITE" id="PS01357"/>
    </source>
</evidence>
<dbReference type="PANTHER" id="PTHR20930">
    <property type="entry name" value="OVARIAN CARCINOMA ANTIGEN CA125-RELATED"/>
    <property type="match status" value="1"/>
</dbReference>
<keyword evidence="1" id="KW-0479">Metal-binding</keyword>
<dbReference type="CDD" id="cd14947">
    <property type="entry name" value="NBR1_like"/>
    <property type="match status" value="1"/>
</dbReference>
<proteinExistence type="predicted"/>
<dbReference type="PANTHER" id="PTHR20930:SF0">
    <property type="entry name" value="PROTEIN ILRUN"/>
    <property type="match status" value="1"/>
</dbReference>
<dbReference type="Pfam" id="PF16158">
    <property type="entry name" value="N_BRCA1_IG"/>
    <property type="match status" value="1"/>
</dbReference>
<dbReference type="Proteomes" id="UP000053317">
    <property type="component" value="Unassembled WGS sequence"/>
</dbReference>
<reference evidence="6 7" key="2">
    <citation type="submission" date="2015-05" db="EMBL/GenBank/DDBJ databases">
        <authorList>
            <person name="Morales-Cruz A."/>
            <person name="Amrine K.C."/>
            <person name="Cantu D."/>
        </authorList>
    </citation>
    <scope>NUCLEOTIDE SEQUENCE [LARGE SCALE GENOMIC DNA]</scope>
    <source>
        <strain evidence="6">UCRPC4</strain>
    </source>
</reference>
<name>A0A0G2GVN5_PHACM</name>
<dbReference type="CDD" id="cd02249">
    <property type="entry name" value="ZZ"/>
    <property type="match status" value="1"/>
</dbReference>
<dbReference type="SMART" id="SM00291">
    <property type="entry name" value="ZnF_ZZ"/>
    <property type="match status" value="4"/>
</dbReference>
<dbReference type="InterPro" id="IPR013783">
    <property type="entry name" value="Ig-like_fold"/>
</dbReference>
<evidence type="ECO:0000256" key="3">
    <source>
        <dbReference type="ARBA" id="ARBA00022833"/>
    </source>
</evidence>
<sequence>MPINPDTTFVTVKVAIDGTNRRFKLALRDLGANVFPTKLRFLLAIPPDAHLVLERYSDSAAAYVTLDSNNPAIYKQLYRAAKAKLKLRIKATVIDNAPERQNAQNSVDDARAKEMHSRSHYLETVLGHVPSTVETMNALMSETNFPNITSETLVAPPKTVDANIRGGSPLHDFPSALFCIDCNRCGNAIPNEHFHCSICDEGDFDLCMDCVANDVHCRGEDHWLIKRSLQNGKVVTSTTETIEPKHEKLAKSATETRPQPLAEPVTSVRGFAIERTCNSCINEYPNSEFVSCVNCEDFDLCHQCLLADGHGHDPSHAFVPLEPSDDSVINTLCRPGRGVEHMAICDGCDKRILGVRHKCLNCPDWDYCSDCVGQANSTHPGHRFAALYEPITEIKAVQQVNYGIYCDGPLCSSKPRRTYIRGIRYKCAICHDLDFCANCEALPTQQHCRTHPVIKFKTPVSHVSVTTIGEKPDGEKMAHMGDRVPRVTSTPATRPVKTAATETTPVATSTNAATQVQTMVDFKPIPSSPAVKSPKPTELDARFVSDAVADGTVLLPDTTFTQVWTMTNPGPETWPSGCSVRFTGGDWMLNVDNKRPSNVSSIFEATETNVTEHPVHPGDSIDFKIVLKTPSKDGRIISYWRLKNAEGSAFGHKLWCDVSVRSAPADADARPTSSYVAPSIKEEFDEEVSKSQPTSTMIFPKLDKESPVSSIHQEVQGETTETATSEAGPRSPVDDLADDVETLELDEEDSDEGFLTDEEYDILDASDEEFLNEAQKSTK</sequence>
<organism evidence="6 7">
    <name type="scientific">Phaeomoniella chlamydospora</name>
    <name type="common">Phaeoacremonium chlamydosporum</name>
    <dbReference type="NCBI Taxonomy" id="158046"/>
    <lineage>
        <taxon>Eukaryota</taxon>
        <taxon>Fungi</taxon>
        <taxon>Dikarya</taxon>
        <taxon>Ascomycota</taxon>
        <taxon>Pezizomycotina</taxon>
        <taxon>Eurotiomycetes</taxon>
        <taxon>Chaetothyriomycetidae</taxon>
        <taxon>Phaeomoniellales</taxon>
        <taxon>Phaeomoniellaceae</taxon>
        <taxon>Phaeomoniella</taxon>
    </lineage>
</organism>
<feature type="region of interest" description="Disordered" evidence="4">
    <location>
        <begin position="686"/>
        <end position="735"/>
    </location>
</feature>
<accession>A0A0G2GVN5</accession>
<keyword evidence="7" id="KW-1185">Reference proteome</keyword>
<comment type="caution">
    <text evidence="6">The sequence shown here is derived from an EMBL/GenBank/DDBJ whole genome shotgun (WGS) entry which is preliminary data.</text>
</comment>
<feature type="domain" description="ZZ-type" evidence="5">
    <location>
        <begin position="182"/>
        <end position="210"/>
    </location>
</feature>
<dbReference type="InterPro" id="IPR000433">
    <property type="entry name" value="Znf_ZZ"/>
</dbReference>
<dbReference type="InterPro" id="IPR032350">
    <property type="entry name" value="Nbr1_FW"/>
</dbReference>
<keyword evidence="2" id="KW-0863">Zinc-finger</keyword>
<dbReference type="SUPFAM" id="SSF57850">
    <property type="entry name" value="RING/U-box"/>
    <property type="match status" value="4"/>
</dbReference>
<dbReference type="Pfam" id="PF00569">
    <property type="entry name" value="ZZ"/>
    <property type="match status" value="2"/>
</dbReference>
<keyword evidence="3" id="KW-0862">Zinc</keyword>
<dbReference type="PROSITE" id="PS01357">
    <property type="entry name" value="ZF_ZZ_1"/>
    <property type="match status" value="1"/>
</dbReference>
<feature type="compositionally biased region" description="Polar residues" evidence="4">
    <location>
        <begin position="707"/>
        <end position="717"/>
    </location>
</feature>
<dbReference type="Gene3D" id="3.30.60.90">
    <property type="match status" value="4"/>
</dbReference>
<protein>
    <submittedName>
        <fullName evidence="6">Putative zz type zinc finger domain protein</fullName>
    </submittedName>
</protein>
<feature type="region of interest" description="Disordered" evidence="4">
    <location>
        <begin position="236"/>
        <end position="261"/>
    </location>
</feature>
<feature type="compositionally biased region" description="Low complexity" evidence="4">
    <location>
        <begin position="718"/>
        <end position="727"/>
    </location>
</feature>
<reference evidence="6 7" key="1">
    <citation type="submission" date="2015-05" db="EMBL/GenBank/DDBJ databases">
        <title>Distinctive expansion of gene families associated with plant cell wall degradation and secondary metabolism in the genomes of grapevine trunk pathogens.</title>
        <authorList>
            <person name="Lawrence D.P."/>
            <person name="Travadon R."/>
            <person name="Rolshausen P.E."/>
            <person name="Baumgartner K."/>
        </authorList>
    </citation>
    <scope>NUCLEOTIDE SEQUENCE [LARGE SCALE GENOMIC DNA]</scope>
    <source>
        <strain evidence="6">UCRPC4</strain>
    </source>
</reference>
<dbReference type="EMBL" id="LCWF01000025">
    <property type="protein sequence ID" value="KKY27313.1"/>
    <property type="molecule type" value="Genomic_DNA"/>
</dbReference>
<dbReference type="Gene3D" id="2.60.40.10">
    <property type="entry name" value="Immunoglobulins"/>
    <property type="match status" value="1"/>
</dbReference>
<feature type="region of interest" description="Disordered" evidence="4">
    <location>
        <begin position="485"/>
        <end position="506"/>
    </location>
</feature>
<evidence type="ECO:0000313" key="6">
    <source>
        <dbReference type="EMBL" id="KKY27313.1"/>
    </source>
</evidence>
<dbReference type="InterPro" id="IPR043145">
    <property type="entry name" value="Znf_ZZ_sf"/>
</dbReference>
<evidence type="ECO:0000256" key="4">
    <source>
        <dbReference type="SAM" id="MobiDB-lite"/>
    </source>
</evidence>
<dbReference type="OrthoDB" id="661148at2759"/>
<evidence type="ECO:0000256" key="2">
    <source>
        <dbReference type="ARBA" id="ARBA00022771"/>
    </source>
</evidence>
<evidence type="ECO:0000256" key="1">
    <source>
        <dbReference type="ARBA" id="ARBA00022723"/>
    </source>
</evidence>
<dbReference type="GO" id="GO:0008270">
    <property type="term" value="F:zinc ion binding"/>
    <property type="evidence" value="ECO:0007669"/>
    <property type="project" value="UniProtKB-KW"/>
</dbReference>
<gene>
    <name evidence="6" type="ORF">UCRPC4_g01113</name>
</gene>
<evidence type="ECO:0000313" key="7">
    <source>
        <dbReference type="Proteomes" id="UP000053317"/>
    </source>
</evidence>